<protein>
    <submittedName>
        <fullName evidence="5">Uncharacterized protein</fullName>
    </submittedName>
</protein>
<feature type="compositionally biased region" description="Basic and acidic residues" evidence="4">
    <location>
        <begin position="47"/>
        <end position="56"/>
    </location>
</feature>
<dbReference type="Pfam" id="PF00400">
    <property type="entry name" value="WD40"/>
    <property type="match status" value="3"/>
</dbReference>
<dbReference type="EMBL" id="OOIN01000013">
    <property type="protein sequence ID" value="SPO26028.1"/>
    <property type="molecule type" value="Genomic_DNA"/>
</dbReference>
<dbReference type="InterPro" id="IPR051858">
    <property type="entry name" value="WD_repeat_GAD-1"/>
</dbReference>
<sequence>MPTSFGRRPGKKPQPQQVAAQPLSTAARGEEESASSSRLSATVLGKRPAEDAQDRQAEEEEAEQDDGLTAEERAANREAEQRARERRAKGLDSDDDDDDDDSDQDSESDDDVGPPPPPSNTTFIPSKRSDIILPPMSSSVTFRGTHSKTISSLAVDPSGSRFALGSYDHTLSLYDFGGMSSSTLSPFRLFEPGGSYPVLDLSFSANGGNLLVVSGTSEAKVFTRDGAEVGTCKRGDMYLRDMRNTKGHVSGLTCGMWDPIELGRFFTGGSDSTVRIWDVGTMQQGQDDLIVVKSKTRGNRTKVTAIRTIQSTLIAAGLDGSLAHWDLRTNLNSKPRGSIDNAHETDTVTSSIAVNQNDGYTVVTRGGDGTVKLWDLRKFRTPLAVRGGMANNSAHTSVVWDPMDGRSILTCVSAVPTGGSGGRKLLQDDVEDGDTGKALAGGKIVVLDSTSLDVVQEYPVSSSPIRLHWSPVTDQLFCTHQQGTLSLYYDSTRSTKGIILALNRTSKTSSTSFYTSADPGSYSDGSYPIFEGNTIDMAQSSSESAKRRKLAKIRQDPISSRIPQKPVDGPGKGGRIGAAATQHVVQTLYGGGTALMEDPREALLKYANKQGDNDEPEFTKAWKDTQPNAVYSKYSDDEKE</sequence>
<dbReference type="InterPro" id="IPR015943">
    <property type="entry name" value="WD40/YVTN_repeat-like_dom_sf"/>
</dbReference>
<feature type="compositionally biased region" description="Low complexity" evidence="4">
    <location>
        <begin position="13"/>
        <end position="27"/>
    </location>
</feature>
<evidence type="ECO:0000313" key="5">
    <source>
        <dbReference type="EMBL" id="SPO26028.1"/>
    </source>
</evidence>
<name>A0A5C3E6E4_9BASI</name>
<dbReference type="PANTHER" id="PTHR16017:SF0">
    <property type="entry name" value="WD REPEAT-CONTAINING PROTEIN 70"/>
    <property type="match status" value="1"/>
</dbReference>
<accession>A0A5C3E6E4</accession>
<organism evidence="5 6">
    <name type="scientific">Ustilago trichophora</name>
    <dbReference type="NCBI Taxonomy" id="86804"/>
    <lineage>
        <taxon>Eukaryota</taxon>
        <taxon>Fungi</taxon>
        <taxon>Dikarya</taxon>
        <taxon>Basidiomycota</taxon>
        <taxon>Ustilaginomycotina</taxon>
        <taxon>Ustilaginomycetes</taxon>
        <taxon>Ustilaginales</taxon>
        <taxon>Ustilaginaceae</taxon>
        <taxon>Ustilago</taxon>
    </lineage>
</organism>
<keyword evidence="2" id="KW-0677">Repeat</keyword>
<dbReference type="AlphaFoldDB" id="A0A5C3E6E4"/>
<dbReference type="InterPro" id="IPR020472">
    <property type="entry name" value="WD40_PAC1"/>
</dbReference>
<reference evidence="5 6" key="1">
    <citation type="submission" date="2018-03" db="EMBL/GenBank/DDBJ databases">
        <authorList>
            <person name="Guldener U."/>
        </authorList>
    </citation>
    <scope>NUCLEOTIDE SEQUENCE [LARGE SCALE GENOMIC DNA]</scope>
    <source>
        <strain evidence="5 6">NBRC100155</strain>
    </source>
</reference>
<dbReference type="SUPFAM" id="SSF50978">
    <property type="entry name" value="WD40 repeat-like"/>
    <property type="match status" value="1"/>
</dbReference>
<dbReference type="PANTHER" id="PTHR16017">
    <property type="entry name" value="GASTRULATION DEFECTIVE PROTEIN 1-RELATED"/>
    <property type="match status" value="1"/>
</dbReference>
<feature type="repeat" description="WD" evidence="3">
    <location>
        <begin position="143"/>
        <end position="175"/>
    </location>
</feature>
<dbReference type="Proteomes" id="UP000324022">
    <property type="component" value="Unassembled WGS sequence"/>
</dbReference>
<feature type="repeat" description="WD" evidence="3">
    <location>
        <begin position="358"/>
        <end position="377"/>
    </location>
</feature>
<dbReference type="GO" id="GO:0005634">
    <property type="term" value="C:nucleus"/>
    <property type="evidence" value="ECO:0007669"/>
    <property type="project" value="TreeGrafter"/>
</dbReference>
<evidence type="ECO:0000313" key="6">
    <source>
        <dbReference type="Proteomes" id="UP000324022"/>
    </source>
</evidence>
<gene>
    <name evidence="5" type="ORF">UTRI_02302</name>
</gene>
<keyword evidence="1 3" id="KW-0853">WD repeat</keyword>
<feature type="compositionally biased region" description="Basic and acidic residues" evidence="4">
    <location>
        <begin position="70"/>
        <end position="92"/>
    </location>
</feature>
<evidence type="ECO:0000256" key="2">
    <source>
        <dbReference type="ARBA" id="ARBA00022737"/>
    </source>
</evidence>
<evidence type="ECO:0000256" key="1">
    <source>
        <dbReference type="ARBA" id="ARBA00022574"/>
    </source>
</evidence>
<dbReference type="PROSITE" id="PS50294">
    <property type="entry name" value="WD_REPEATS_REGION"/>
    <property type="match status" value="1"/>
</dbReference>
<evidence type="ECO:0000256" key="3">
    <source>
        <dbReference type="PROSITE-ProRule" id="PRU00221"/>
    </source>
</evidence>
<feature type="repeat" description="WD" evidence="3">
    <location>
        <begin position="245"/>
        <end position="287"/>
    </location>
</feature>
<evidence type="ECO:0000256" key="4">
    <source>
        <dbReference type="SAM" id="MobiDB-lite"/>
    </source>
</evidence>
<dbReference type="OrthoDB" id="10264376at2759"/>
<proteinExistence type="predicted"/>
<feature type="compositionally biased region" description="Acidic residues" evidence="4">
    <location>
        <begin position="57"/>
        <end position="69"/>
    </location>
</feature>
<dbReference type="InterPro" id="IPR001680">
    <property type="entry name" value="WD40_rpt"/>
</dbReference>
<dbReference type="PRINTS" id="PR00320">
    <property type="entry name" value="GPROTEINBRPT"/>
</dbReference>
<dbReference type="PROSITE" id="PS50082">
    <property type="entry name" value="WD_REPEATS_2"/>
    <property type="match status" value="3"/>
</dbReference>
<feature type="region of interest" description="Disordered" evidence="4">
    <location>
        <begin position="608"/>
        <end position="640"/>
    </location>
</feature>
<feature type="compositionally biased region" description="Acidic residues" evidence="4">
    <location>
        <begin position="93"/>
        <end position="112"/>
    </location>
</feature>
<keyword evidence="6" id="KW-1185">Reference proteome</keyword>
<dbReference type="Gene3D" id="2.130.10.10">
    <property type="entry name" value="YVTN repeat-like/Quinoprotein amine dehydrogenase"/>
    <property type="match status" value="2"/>
</dbReference>
<dbReference type="GO" id="GO:0035861">
    <property type="term" value="C:site of double-strand break"/>
    <property type="evidence" value="ECO:0007669"/>
    <property type="project" value="TreeGrafter"/>
</dbReference>
<dbReference type="InterPro" id="IPR036322">
    <property type="entry name" value="WD40_repeat_dom_sf"/>
</dbReference>
<dbReference type="SMART" id="SM00320">
    <property type="entry name" value="WD40"/>
    <property type="match status" value="6"/>
</dbReference>
<feature type="region of interest" description="Disordered" evidence="4">
    <location>
        <begin position="1"/>
        <end position="130"/>
    </location>
</feature>